<organism evidence="2 3">
    <name type="scientific">Corallococcus terminator</name>
    <dbReference type="NCBI Taxonomy" id="2316733"/>
    <lineage>
        <taxon>Bacteria</taxon>
        <taxon>Pseudomonadati</taxon>
        <taxon>Myxococcota</taxon>
        <taxon>Myxococcia</taxon>
        <taxon>Myxococcales</taxon>
        <taxon>Cystobacterineae</taxon>
        <taxon>Myxococcaceae</taxon>
        <taxon>Corallococcus</taxon>
    </lineage>
</organism>
<dbReference type="AlphaFoldDB" id="A0A3A8HM54"/>
<dbReference type="EMBL" id="RAVZ01000468">
    <property type="protein sequence ID" value="RKG72389.1"/>
    <property type="molecule type" value="Genomic_DNA"/>
</dbReference>
<keyword evidence="1" id="KW-1133">Transmembrane helix</keyword>
<feature type="transmembrane region" description="Helical" evidence="1">
    <location>
        <begin position="83"/>
        <end position="102"/>
    </location>
</feature>
<keyword evidence="1" id="KW-0472">Membrane</keyword>
<evidence type="ECO:0000313" key="3">
    <source>
        <dbReference type="Proteomes" id="UP000268094"/>
    </source>
</evidence>
<proteinExistence type="predicted"/>
<gene>
    <name evidence="2" type="ORF">D7V88_38195</name>
</gene>
<feature type="transmembrane region" description="Helical" evidence="1">
    <location>
        <begin position="27"/>
        <end position="45"/>
    </location>
</feature>
<keyword evidence="1" id="KW-0812">Transmembrane</keyword>
<accession>A0A3A8HM54</accession>
<feature type="non-terminal residue" evidence="2">
    <location>
        <position position="1"/>
    </location>
</feature>
<sequence>GGLGFYGGRALRPDCSNFTCRARLTESVFAGLGASLGTALPIYFLGNLFDGQGSLGYTLLGASLGAVPSAVLAFGGPREFENVGSVLFVVTPIVGSFLGYGLSHRSASAKPTLLGARVAPVLSMSRQGVVVGGLVGQF</sequence>
<name>A0A3A8HM54_9BACT</name>
<reference evidence="3" key="1">
    <citation type="submission" date="2018-09" db="EMBL/GenBank/DDBJ databases">
        <authorList>
            <person name="Livingstone P.G."/>
            <person name="Whitworth D.E."/>
        </authorList>
    </citation>
    <scope>NUCLEOTIDE SEQUENCE [LARGE SCALE GENOMIC DNA]</scope>
    <source>
        <strain evidence="3">CA054A</strain>
    </source>
</reference>
<evidence type="ECO:0000313" key="2">
    <source>
        <dbReference type="EMBL" id="RKG72389.1"/>
    </source>
</evidence>
<protein>
    <submittedName>
        <fullName evidence="2">Uncharacterized protein</fullName>
    </submittedName>
</protein>
<comment type="caution">
    <text evidence="2">The sequence shown here is derived from an EMBL/GenBank/DDBJ whole genome shotgun (WGS) entry which is preliminary data.</text>
</comment>
<feature type="transmembrane region" description="Helical" evidence="1">
    <location>
        <begin position="57"/>
        <end position="77"/>
    </location>
</feature>
<dbReference type="Proteomes" id="UP000268094">
    <property type="component" value="Unassembled WGS sequence"/>
</dbReference>
<evidence type="ECO:0000256" key="1">
    <source>
        <dbReference type="SAM" id="Phobius"/>
    </source>
</evidence>
<keyword evidence="3" id="KW-1185">Reference proteome</keyword>